<organism evidence="9 10">
    <name type="scientific">Thioalkalivibrio versutus</name>
    <dbReference type="NCBI Taxonomy" id="106634"/>
    <lineage>
        <taxon>Bacteria</taxon>
        <taxon>Pseudomonadati</taxon>
        <taxon>Pseudomonadota</taxon>
        <taxon>Gammaproteobacteria</taxon>
        <taxon>Chromatiales</taxon>
        <taxon>Ectothiorhodospiraceae</taxon>
        <taxon>Thioalkalivibrio</taxon>
    </lineage>
</organism>
<dbReference type="EMBL" id="CP011367">
    <property type="protein sequence ID" value="AKJ94395.1"/>
    <property type="molecule type" value="Genomic_DNA"/>
</dbReference>
<keyword evidence="9" id="KW-0449">Lipoprotein</keyword>
<evidence type="ECO:0000256" key="2">
    <source>
        <dbReference type="ARBA" id="ARBA00005236"/>
    </source>
</evidence>
<reference evidence="9 10" key="1">
    <citation type="submission" date="2015-04" db="EMBL/GenBank/DDBJ databases">
        <title>Complete Sequence for the Genome of the Thioalkalivibrio versutus D301.</title>
        <authorList>
            <person name="Mu T."/>
            <person name="Zhou J."/>
            <person name="Xu X."/>
        </authorList>
    </citation>
    <scope>NUCLEOTIDE SEQUENCE [LARGE SCALE GENOMIC DNA]</scope>
    <source>
        <strain evidence="9 10">D301</strain>
    </source>
</reference>
<comment type="similarity">
    <text evidence="2">Belongs to the ABC-4 integral membrane protein family. LolC/E subfamily.</text>
</comment>
<keyword evidence="10" id="KW-1185">Reference proteome</keyword>
<feature type="transmembrane region" description="Helical" evidence="7">
    <location>
        <begin position="311"/>
        <end position="337"/>
    </location>
</feature>
<dbReference type="InterPro" id="IPR051447">
    <property type="entry name" value="Lipoprotein-release_system"/>
</dbReference>
<protein>
    <submittedName>
        <fullName evidence="9">ABC-type transport system, involved in lipoprotein release, permease component</fullName>
    </submittedName>
</protein>
<evidence type="ECO:0000313" key="9">
    <source>
        <dbReference type="EMBL" id="AKJ94395.1"/>
    </source>
</evidence>
<comment type="subcellular location">
    <subcellularLocation>
        <location evidence="1">Cell membrane</location>
        <topology evidence="1">Multi-pass membrane protein</topology>
    </subcellularLocation>
</comment>
<name>A0A0G3FZJ2_9GAMM</name>
<evidence type="ECO:0000313" key="10">
    <source>
        <dbReference type="Proteomes" id="UP000064201"/>
    </source>
</evidence>
<evidence type="ECO:0000256" key="4">
    <source>
        <dbReference type="ARBA" id="ARBA00022692"/>
    </source>
</evidence>
<keyword evidence="3" id="KW-1003">Cell membrane</keyword>
<feature type="transmembrane region" description="Helical" evidence="7">
    <location>
        <begin position="268"/>
        <end position="290"/>
    </location>
</feature>
<dbReference type="Proteomes" id="UP000064201">
    <property type="component" value="Chromosome"/>
</dbReference>
<feature type="transmembrane region" description="Helical" evidence="7">
    <location>
        <begin position="21"/>
        <end position="40"/>
    </location>
</feature>
<dbReference type="PATRIC" id="fig|106634.4.peg.603"/>
<feature type="transmembrane region" description="Helical" evidence="7">
    <location>
        <begin position="654"/>
        <end position="674"/>
    </location>
</feature>
<dbReference type="OrthoDB" id="5137249at2"/>
<feature type="domain" description="ABC3 transporter permease C-terminal" evidence="8">
    <location>
        <begin position="660"/>
        <end position="773"/>
    </location>
</feature>
<feature type="transmembrane region" description="Helical" evidence="7">
    <location>
        <begin position="750"/>
        <end position="770"/>
    </location>
</feature>
<keyword evidence="4 7" id="KW-0812">Transmembrane</keyword>
<dbReference type="GO" id="GO:0044874">
    <property type="term" value="P:lipoprotein localization to outer membrane"/>
    <property type="evidence" value="ECO:0007669"/>
    <property type="project" value="TreeGrafter"/>
</dbReference>
<gene>
    <name evidence="9" type="ORF">TVD_02965</name>
</gene>
<keyword evidence="6 7" id="KW-0472">Membrane</keyword>
<dbReference type="AlphaFoldDB" id="A0A0G3FZJ2"/>
<feature type="transmembrane region" description="Helical" evidence="7">
    <location>
        <begin position="357"/>
        <end position="378"/>
    </location>
</feature>
<feature type="domain" description="ABC3 transporter permease C-terminal" evidence="8">
    <location>
        <begin position="269"/>
        <end position="389"/>
    </location>
</feature>
<dbReference type="InterPro" id="IPR003838">
    <property type="entry name" value="ABC3_permease_C"/>
</dbReference>
<evidence type="ECO:0000256" key="7">
    <source>
        <dbReference type="SAM" id="Phobius"/>
    </source>
</evidence>
<evidence type="ECO:0000256" key="5">
    <source>
        <dbReference type="ARBA" id="ARBA00022989"/>
    </source>
</evidence>
<feature type="transmembrane region" description="Helical" evidence="7">
    <location>
        <begin position="703"/>
        <end position="730"/>
    </location>
</feature>
<dbReference type="PANTHER" id="PTHR30489:SF0">
    <property type="entry name" value="LIPOPROTEIN-RELEASING SYSTEM TRANSMEMBRANE PROTEIN LOLE"/>
    <property type="match status" value="1"/>
</dbReference>
<dbReference type="STRING" id="106634.TVD_02965"/>
<evidence type="ECO:0000256" key="6">
    <source>
        <dbReference type="ARBA" id="ARBA00023136"/>
    </source>
</evidence>
<dbReference type="PANTHER" id="PTHR30489">
    <property type="entry name" value="LIPOPROTEIN-RELEASING SYSTEM TRANSMEMBRANE PROTEIN LOLE"/>
    <property type="match status" value="1"/>
</dbReference>
<accession>A0A0G3FZJ2</accession>
<dbReference type="RefSeq" id="WP_047250777.1">
    <property type="nucleotide sequence ID" value="NZ_CP011367.1"/>
</dbReference>
<dbReference type="Pfam" id="PF02687">
    <property type="entry name" value="FtsX"/>
    <property type="match status" value="2"/>
</dbReference>
<evidence type="ECO:0000256" key="1">
    <source>
        <dbReference type="ARBA" id="ARBA00004651"/>
    </source>
</evidence>
<dbReference type="GO" id="GO:0098797">
    <property type="term" value="C:plasma membrane protein complex"/>
    <property type="evidence" value="ECO:0007669"/>
    <property type="project" value="TreeGrafter"/>
</dbReference>
<proteinExistence type="inferred from homology"/>
<evidence type="ECO:0000256" key="3">
    <source>
        <dbReference type="ARBA" id="ARBA00022475"/>
    </source>
</evidence>
<evidence type="ECO:0000259" key="8">
    <source>
        <dbReference type="Pfam" id="PF02687"/>
    </source>
</evidence>
<keyword evidence="5 7" id="KW-1133">Transmembrane helix</keyword>
<sequence length="786" mass="85676">MRALNRKILRDLGHLKGQAAAIALVIASGVMTLVIAVTSLDALTITKERFYSEYQFADVFAEITRAPESAVERFRDAPGINQIETRVQAPVRLEVAGFDDPIRGTMLSLPDGGEPLLNRLYLREGRLPEPGREREVVVSEAFAEAHGLGAGDALRAIIDGRLTDLQISGIALSPEFVYQISPTDLLPDYERYGILWMNRRALAAAYGMEGAFNSVTVSLQAGADPEPVIEAMDRALARYGGLGAYGREDQFSHRFLSEELTQLRAQAAILPTIFLAVAAFLLNVVVGRIIRSQREPIAVLKAFGYGNGAIAAHYGLLTGGIVLVGCALGLAFGAWAAQGLAGIYAEYFRFPEMSFRLQPWVMVLAVAVAMGAAMLGTFRAVWQAVRMAPAEAMRPPAPERFHRGWMERTAAWRAIDQPTRIILRNLARHRLKSVLSVIGIGLSGGLLLMGAYQLNAVDQMLDTQYGQVLQMDIDLQFTDPVPARAAGELRHEPGVLAVETFRAVPVRLVGVNREERVRLLGLDAEPRLRQLPMAGGRGRLPDEGILLTDYLAEQLGLRVGDPVELEILEGRRRTVSVPLAGVVEEPIGVGAYMYRPALNRLIGEGPAVSGAWLLTDRAQEDALFARLSDRPRVASVGLIAEAERNIREYIGETIIVFALVFVALAISIAFAVTYNNARITYAERARDLATLEVLGYSRGQVSWILLGEIAVLTLAAIPVAWLTGTGFAWLLNQAFAMDLMRVPLVITPQAYGFAALGILVAASLTAFLAWRRLQSLDRVQALKAAE</sequence>
<dbReference type="KEGG" id="tvr:TVD_02965"/>
<feature type="transmembrane region" description="Helical" evidence="7">
    <location>
        <begin position="434"/>
        <end position="454"/>
    </location>
</feature>